<proteinExistence type="predicted"/>
<name>F3CJ94_PSESG</name>
<keyword evidence="1" id="KW-0378">Hydrolase</keyword>
<dbReference type="Proteomes" id="UP000005466">
    <property type="component" value="Unassembled WGS sequence"/>
</dbReference>
<reference evidence="1 2" key="1">
    <citation type="journal article" date="2011" name="PLoS Pathog.">
        <title>Dynamic evolution of pathogenicity revealed by sequencing and comparative genomics of 19 Pseudomonas syringae isolates.</title>
        <authorList>
            <person name="Baltrus D.A."/>
            <person name="Nishimura M.T."/>
            <person name="Romanchuk A."/>
            <person name="Chang J.H."/>
            <person name="Mukhtar M.S."/>
            <person name="Cherkis K."/>
            <person name="Roach J."/>
            <person name="Grant S.R."/>
            <person name="Jones C.D."/>
            <person name="Dangl J.L."/>
        </authorList>
    </citation>
    <scope>NUCLEOTIDE SEQUENCE [LARGE SCALE GENOMIC DNA]</scope>
    <source>
        <strain evidence="2">race 4</strain>
    </source>
</reference>
<dbReference type="GO" id="GO:0004519">
    <property type="term" value="F:endonuclease activity"/>
    <property type="evidence" value="ECO:0007669"/>
    <property type="project" value="UniProtKB-KW"/>
</dbReference>
<gene>
    <name evidence="1" type="ORF">Pgy4_40842</name>
</gene>
<dbReference type="SUPFAM" id="SSF54060">
    <property type="entry name" value="His-Me finger endonucleases"/>
    <property type="match status" value="1"/>
</dbReference>
<protein>
    <submittedName>
        <fullName evidence="1">Endonuclease I</fullName>
    </submittedName>
</protein>
<keyword evidence="1" id="KW-0540">Nuclease</keyword>
<comment type="caution">
    <text evidence="1">The sequence shown here is derived from an EMBL/GenBank/DDBJ whole genome shotgun (WGS) entry which is preliminary data.</text>
</comment>
<organism evidence="1 2">
    <name type="scientific">Pseudomonas savastanoi pv. glycinea str. race 4</name>
    <dbReference type="NCBI Taxonomy" id="875330"/>
    <lineage>
        <taxon>Bacteria</taxon>
        <taxon>Pseudomonadati</taxon>
        <taxon>Pseudomonadota</taxon>
        <taxon>Gammaproteobacteria</taxon>
        <taxon>Pseudomonadales</taxon>
        <taxon>Pseudomonadaceae</taxon>
        <taxon>Pseudomonas</taxon>
    </lineage>
</organism>
<keyword evidence="1" id="KW-0255">Endonuclease</keyword>
<feature type="non-terminal residue" evidence="1">
    <location>
        <position position="37"/>
    </location>
</feature>
<sequence length="37" mass="4319">GCGYVPRKSAKRASRIEWEHIVPAWQIGHLRQCWQNG</sequence>
<accession>F3CJ94</accession>
<evidence type="ECO:0000313" key="2">
    <source>
        <dbReference type="Proteomes" id="UP000005466"/>
    </source>
</evidence>
<feature type="non-terminal residue" evidence="1">
    <location>
        <position position="1"/>
    </location>
</feature>
<dbReference type="AlphaFoldDB" id="F3CJ94"/>
<evidence type="ECO:0000313" key="1">
    <source>
        <dbReference type="EMBL" id="EGH19336.1"/>
    </source>
</evidence>
<dbReference type="InterPro" id="IPR044925">
    <property type="entry name" value="His-Me_finger_sf"/>
</dbReference>
<dbReference type="EMBL" id="ADWY01003924">
    <property type="protein sequence ID" value="EGH19336.1"/>
    <property type="molecule type" value="Genomic_DNA"/>
</dbReference>